<feature type="transmembrane region" description="Helical" evidence="1">
    <location>
        <begin position="231"/>
        <end position="251"/>
    </location>
</feature>
<feature type="transmembrane region" description="Helical" evidence="1">
    <location>
        <begin position="99"/>
        <end position="120"/>
    </location>
</feature>
<feature type="transmembrane region" description="Helical" evidence="1">
    <location>
        <begin position="41"/>
        <end position="63"/>
    </location>
</feature>
<protein>
    <submittedName>
        <fullName evidence="2">Uncharacterized protein</fullName>
    </submittedName>
</protein>
<name>A0A2M6WL60_9BACT</name>
<sequence length="261" mass="30107">MERLKRILETSYWLALLSLATYAFTAKLTNVLDLAGIFHLAYYLPAIAMLLVISGHIDLLSSIQKNSVVNLKARIYDFTHWMMLIGINIGARMTDGVTIWWFVLKLILLAIIGWQIGIGIKNRLRLTMNDRIAGTIFAVSSFLVGLIAGYIRSIDQTPLGWGWAMETSTAVIATLIVFKWIQHDIKTISECAIGYPRKFFLKGIFGNFLVFWFWLHIMVNSGFDGMSWLRYFGLSFNVLIGNLLFFIYWLIYEYHRKKQQK</sequence>
<feature type="transmembrane region" description="Helical" evidence="1">
    <location>
        <begin position="75"/>
        <end position="93"/>
    </location>
</feature>
<evidence type="ECO:0000313" key="3">
    <source>
        <dbReference type="Proteomes" id="UP000229335"/>
    </source>
</evidence>
<feature type="transmembrane region" description="Helical" evidence="1">
    <location>
        <begin position="160"/>
        <end position="178"/>
    </location>
</feature>
<evidence type="ECO:0000313" key="2">
    <source>
        <dbReference type="EMBL" id="PIT93538.1"/>
    </source>
</evidence>
<organism evidence="2 3">
    <name type="scientific">Candidatus Falkowbacteria bacterium CG10_big_fil_rev_8_21_14_0_10_43_11</name>
    <dbReference type="NCBI Taxonomy" id="1974568"/>
    <lineage>
        <taxon>Bacteria</taxon>
        <taxon>Candidatus Falkowiibacteriota</taxon>
    </lineage>
</organism>
<reference evidence="3" key="1">
    <citation type="submission" date="2017-09" db="EMBL/GenBank/DDBJ databases">
        <title>Depth-based differentiation of microbial function through sediment-hosted aquifers and enrichment of novel symbionts in the deep terrestrial subsurface.</title>
        <authorList>
            <person name="Probst A.J."/>
            <person name="Ladd B."/>
            <person name="Jarett J.K."/>
            <person name="Geller-Mcgrath D.E."/>
            <person name="Sieber C.M.K."/>
            <person name="Emerson J.B."/>
            <person name="Anantharaman K."/>
            <person name="Thomas B.C."/>
            <person name="Malmstrom R."/>
            <person name="Stieglmeier M."/>
            <person name="Klingl A."/>
            <person name="Woyke T."/>
            <person name="Ryan C.M."/>
            <person name="Banfield J.F."/>
        </authorList>
    </citation>
    <scope>NUCLEOTIDE SEQUENCE [LARGE SCALE GENOMIC DNA]</scope>
</reference>
<comment type="caution">
    <text evidence="2">The sequence shown here is derived from an EMBL/GenBank/DDBJ whole genome shotgun (WGS) entry which is preliminary data.</text>
</comment>
<dbReference type="AlphaFoldDB" id="A0A2M6WL60"/>
<keyword evidence="1" id="KW-0472">Membrane</keyword>
<dbReference type="Proteomes" id="UP000229335">
    <property type="component" value="Unassembled WGS sequence"/>
</dbReference>
<proteinExistence type="predicted"/>
<feature type="transmembrane region" description="Helical" evidence="1">
    <location>
        <begin position="199"/>
        <end position="219"/>
    </location>
</feature>
<keyword evidence="1" id="KW-0812">Transmembrane</keyword>
<accession>A0A2M6WL60</accession>
<dbReference type="EMBL" id="PFAS01000068">
    <property type="protein sequence ID" value="PIT93538.1"/>
    <property type="molecule type" value="Genomic_DNA"/>
</dbReference>
<feature type="transmembrane region" description="Helical" evidence="1">
    <location>
        <begin position="132"/>
        <end position="154"/>
    </location>
</feature>
<keyword evidence="1" id="KW-1133">Transmembrane helix</keyword>
<gene>
    <name evidence="2" type="ORF">COU00_03820</name>
</gene>
<evidence type="ECO:0000256" key="1">
    <source>
        <dbReference type="SAM" id="Phobius"/>
    </source>
</evidence>